<feature type="region of interest" description="Disordered" evidence="1">
    <location>
        <begin position="650"/>
        <end position="708"/>
    </location>
</feature>
<sequence length="948" mass="106995">MGKSISVLKGISPCKMTCNILVLFSNDAETVAMELVNRFENVAINTICVSNVAPSQRLSSIRFGTKAKIHVIFFSPEFLSFLENSPLDAYYICGQLDTKSTLAVFCLGSKESDVFCYHMAPLKSFISWRKFEMKDAAAEGSAFPQELLKRIQEVIAEDVNRIEDIVIVPQFLKRHNRSIYVIFSSPTEGVKDVTVHLNDQREIDIHLEKINPYVMKFSVPDYLFLFSHNVTVRVESKGHIITKKVIHLSQDAPKQVNGAAADCARPSTQEEMYLDEQIKFLTNFSGLAPDEENTITTPQPEDHITEAEKLEERDKKLSRDLRDLCMQYGLEELSFLISDPPVFSREYTLRESCPRLRKHSDPDIKLRRDSLHMCLLPEMDSSHRMNSFLIEKSDHPRLFAISRSLSLPSTLLSTSDDRDSYGLYMDMGGGESTEMKPHEKLLMDMRCRALMSQQSNGGDSCHKEHLHSLSSEQYVSLLSTAGDQELDIRAILKKGLSDSQQELLDLMHNFKEGECTLSNVEQQFQLWRERHYSSQGQAKRSRKTSAFVLPWRKKKDSKSKERLKQVTNSNDPKTKEEQGSARKISDTSASSASSKASEKSHITVSSKGEDKSCNELKCDDLGITNTGWVSTYSPTSNRNYCPLYPEKNPPPLPLRPPPSPKFSQIMKPVPLPRRKLPADAKKEGSQVKASEKEKSPDQTLDPDETTPEEYTNVSIVDFCQKFGLVTLGECFASGLCPFQEQMPDGGRNQRGIFGTRDSDGYEMPIKLNLRNRDETGAIGSIRRSISLPSDLNQNFEFPEDAVLHRSDDILKKDKDPCSCDHCSSIEDSFTSNIYMSLLEFQRDGGGQGKQILSKEGLSKSQQELLDLMYAFKSGDQTISQVEHQFQDWLSRHKGKCTANFVLGQNIPEKCKTRKQAAFGLPVLKNLILGKPRKKSSHESKVRCSISVT</sequence>
<evidence type="ECO:0000259" key="2">
    <source>
        <dbReference type="Pfam" id="PF14545"/>
    </source>
</evidence>
<evidence type="ECO:0000313" key="3">
    <source>
        <dbReference type="EMBL" id="GFS91803.1"/>
    </source>
</evidence>
<feature type="domain" description="DBB" evidence="2">
    <location>
        <begin position="167"/>
        <end position="247"/>
    </location>
</feature>
<dbReference type="Gene3D" id="3.40.50.10140">
    <property type="entry name" value="Toll/interleukin-1 receptor homology (TIR) domain"/>
    <property type="match status" value="1"/>
</dbReference>
<proteinExistence type="predicted"/>
<name>A0A8X6N399_NEPPI</name>
<reference evidence="3" key="1">
    <citation type="submission" date="2020-08" db="EMBL/GenBank/DDBJ databases">
        <title>Multicomponent nature underlies the extraordinary mechanical properties of spider dragline silk.</title>
        <authorList>
            <person name="Kono N."/>
            <person name="Nakamura H."/>
            <person name="Mori M."/>
            <person name="Yoshida Y."/>
            <person name="Ohtoshi R."/>
            <person name="Malay A.D."/>
            <person name="Moran D.A.P."/>
            <person name="Tomita M."/>
            <person name="Numata K."/>
            <person name="Arakawa K."/>
        </authorList>
    </citation>
    <scope>NUCLEOTIDE SEQUENCE</scope>
</reference>
<feature type="region of interest" description="Disordered" evidence="1">
    <location>
        <begin position="552"/>
        <end position="616"/>
    </location>
</feature>
<feature type="compositionally biased region" description="Low complexity" evidence="1">
    <location>
        <begin position="586"/>
        <end position="595"/>
    </location>
</feature>
<dbReference type="Proteomes" id="UP000887013">
    <property type="component" value="Unassembled WGS sequence"/>
</dbReference>
<gene>
    <name evidence="3" type="primary">AVEN_50131_1</name>
    <name evidence="3" type="ORF">NPIL_583651</name>
</gene>
<organism evidence="3 4">
    <name type="scientific">Nephila pilipes</name>
    <name type="common">Giant wood spider</name>
    <name type="synonym">Nephila maculata</name>
    <dbReference type="NCBI Taxonomy" id="299642"/>
    <lineage>
        <taxon>Eukaryota</taxon>
        <taxon>Metazoa</taxon>
        <taxon>Ecdysozoa</taxon>
        <taxon>Arthropoda</taxon>
        <taxon>Chelicerata</taxon>
        <taxon>Arachnida</taxon>
        <taxon>Araneae</taxon>
        <taxon>Araneomorphae</taxon>
        <taxon>Entelegynae</taxon>
        <taxon>Araneoidea</taxon>
        <taxon>Nephilidae</taxon>
        <taxon>Nephila</taxon>
    </lineage>
</organism>
<dbReference type="InterPro" id="IPR035897">
    <property type="entry name" value="Toll_tir_struct_dom_sf"/>
</dbReference>
<dbReference type="AlphaFoldDB" id="A0A8X6N399"/>
<dbReference type="Pfam" id="PF14545">
    <property type="entry name" value="DBB"/>
    <property type="match status" value="1"/>
</dbReference>
<dbReference type="EMBL" id="BMAW01053598">
    <property type="protein sequence ID" value="GFS91803.1"/>
    <property type="molecule type" value="Genomic_DNA"/>
</dbReference>
<comment type="caution">
    <text evidence="3">The sequence shown here is derived from an EMBL/GenBank/DDBJ whole genome shotgun (WGS) entry which is preliminary data.</text>
</comment>
<evidence type="ECO:0000313" key="4">
    <source>
        <dbReference type="Proteomes" id="UP000887013"/>
    </source>
</evidence>
<accession>A0A8X6N399</accession>
<protein>
    <submittedName>
        <fullName evidence="3">DBB domain-containing protein</fullName>
    </submittedName>
</protein>
<dbReference type="OrthoDB" id="6435406at2759"/>
<feature type="compositionally biased region" description="Pro residues" evidence="1">
    <location>
        <begin position="650"/>
        <end position="660"/>
    </location>
</feature>
<feature type="compositionally biased region" description="Basic and acidic residues" evidence="1">
    <location>
        <begin position="596"/>
        <end position="616"/>
    </location>
</feature>
<evidence type="ECO:0000256" key="1">
    <source>
        <dbReference type="SAM" id="MobiDB-lite"/>
    </source>
</evidence>
<feature type="compositionally biased region" description="Basic and acidic residues" evidence="1">
    <location>
        <begin position="572"/>
        <end position="585"/>
    </location>
</feature>
<feature type="compositionally biased region" description="Basic and acidic residues" evidence="1">
    <location>
        <begin position="676"/>
        <end position="696"/>
    </location>
</feature>
<keyword evidence="4" id="KW-1185">Reference proteome</keyword>
<dbReference type="InterPro" id="IPR017893">
    <property type="entry name" value="DBB_domain"/>
</dbReference>